<feature type="region of interest" description="Disordered" evidence="1">
    <location>
        <begin position="1"/>
        <end position="26"/>
    </location>
</feature>
<reference evidence="3" key="1">
    <citation type="submission" date="2017-09" db="EMBL/GenBank/DDBJ databases">
        <title>Depth-based differentiation of microbial function through sediment-hosted aquifers and enrichment of novel symbionts in the deep terrestrial subsurface.</title>
        <authorList>
            <person name="Probst A.J."/>
            <person name="Ladd B."/>
            <person name="Jarett J.K."/>
            <person name="Geller-Mcgrath D.E."/>
            <person name="Sieber C.M.K."/>
            <person name="Emerson J.B."/>
            <person name="Anantharaman K."/>
            <person name="Thomas B.C."/>
            <person name="Malmstrom R."/>
            <person name="Stieglmeier M."/>
            <person name="Klingl A."/>
            <person name="Woyke T."/>
            <person name="Ryan C.M."/>
            <person name="Banfield J.F."/>
        </authorList>
    </citation>
    <scope>NUCLEOTIDE SEQUENCE [LARGE SCALE GENOMIC DNA]</scope>
</reference>
<dbReference type="InterPro" id="IPR029044">
    <property type="entry name" value="Nucleotide-diphossugar_trans"/>
</dbReference>
<protein>
    <submittedName>
        <fullName evidence="2">Uncharacterized protein</fullName>
    </submittedName>
</protein>
<dbReference type="Gene3D" id="3.90.550.10">
    <property type="entry name" value="Spore Coat Polysaccharide Biosynthesis Protein SpsA, Chain A"/>
    <property type="match status" value="1"/>
</dbReference>
<feature type="compositionally biased region" description="Polar residues" evidence="1">
    <location>
        <begin position="12"/>
        <end position="24"/>
    </location>
</feature>
<dbReference type="EMBL" id="PEWA01000036">
    <property type="protein sequence ID" value="PIU73348.1"/>
    <property type="molecule type" value="Genomic_DNA"/>
</dbReference>
<gene>
    <name evidence="2" type="ORF">COS78_02765</name>
</gene>
<sequence>MKDTDPSMPHVNETQGAVLPSQSFEVDPNQPLGSEEIPRFLHKLPSKDSLSLASILSQQSEKVETIVKINPSVIFVTPSRHEQTNFPRFAQIFNTLDANLPNDAALILYDNIRQGETFFALETNSLNIPNLHLLRVFMPDENLCIGRVRFEASTLALMLINLMPPDPNRLLVFIDADVQGIRQPENLTNILHSFRNFPSLDMVVDWWTHPKEALNSFPLLKIIHRFIRSYQFFREDNHLDSDLISSPGGPKIPVSYAFSTIMRASSFAAIGGFNPNLTANEDSALAIKLAELRKSNLVQHMRYSRQLKQTTGIDHNLEIEIDPRRLLFLMARGKTYAEIHTGNPQEIFHSWVLMEKKPRNWRELEKHLSPDEWQILKAPTVAEVQRQLNDLIVNFFFLPQQLSPERIQIGQKIVDHALQESLSDTGFSGKTADNLKISVND</sequence>
<evidence type="ECO:0000313" key="3">
    <source>
        <dbReference type="Proteomes" id="UP000231407"/>
    </source>
</evidence>
<dbReference type="Proteomes" id="UP000231407">
    <property type="component" value="Unassembled WGS sequence"/>
</dbReference>
<comment type="caution">
    <text evidence="2">The sequence shown here is derived from an EMBL/GenBank/DDBJ whole genome shotgun (WGS) entry which is preliminary data.</text>
</comment>
<accession>A0A2M7ARU2</accession>
<evidence type="ECO:0000256" key="1">
    <source>
        <dbReference type="SAM" id="MobiDB-lite"/>
    </source>
</evidence>
<proteinExistence type="predicted"/>
<dbReference type="AlphaFoldDB" id="A0A2M7ARU2"/>
<name>A0A2M7ARU2_9BACT</name>
<dbReference type="SUPFAM" id="SSF53448">
    <property type="entry name" value="Nucleotide-diphospho-sugar transferases"/>
    <property type="match status" value="1"/>
</dbReference>
<evidence type="ECO:0000313" key="2">
    <source>
        <dbReference type="EMBL" id="PIU73348.1"/>
    </source>
</evidence>
<organism evidence="2 3">
    <name type="scientific">Candidatus Shapirobacteria bacterium CG06_land_8_20_14_3_00_40_12</name>
    <dbReference type="NCBI Taxonomy" id="1974881"/>
    <lineage>
        <taxon>Bacteria</taxon>
        <taxon>Candidatus Shapironibacteriota</taxon>
    </lineage>
</organism>